<dbReference type="PANTHER" id="PTHR21137">
    <property type="entry name" value="ODORANT RECEPTOR"/>
    <property type="match status" value="1"/>
</dbReference>
<dbReference type="GO" id="GO:0005549">
    <property type="term" value="F:odorant binding"/>
    <property type="evidence" value="ECO:0007669"/>
    <property type="project" value="InterPro"/>
</dbReference>
<dbReference type="InterPro" id="IPR004117">
    <property type="entry name" value="7tm6_olfct_rcpt"/>
</dbReference>
<dbReference type="Pfam" id="PF02949">
    <property type="entry name" value="7tm_6"/>
    <property type="match status" value="1"/>
</dbReference>
<keyword evidence="6 10" id="KW-1133">Transmembrane helix</keyword>
<evidence type="ECO:0000256" key="6">
    <source>
        <dbReference type="ARBA" id="ARBA00022989"/>
    </source>
</evidence>
<dbReference type="PANTHER" id="PTHR21137:SF35">
    <property type="entry name" value="ODORANT RECEPTOR 19A-RELATED"/>
    <property type="match status" value="1"/>
</dbReference>
<feature type="transmembrane region" description="Helical" evidence="10">
    <location>
        <begin position="68"/>
        <end position="87"/>
    </location>
</feature>
<feature type="transmembrane region" description="Helical" evidence="10">
    <location>
        <begin position="127"/>
        <end position="152"/>
    </location>
</feature>
<sequence>MDNFFDVNFTMLRMSGIWIPDTSSQPIIKLLYLLYNTLWICYSCLFFCPSELVYFANTVTYVPDLVKNVNMGMTHFLANIKVCLWFYHRKEIMAIIETLGIYGRRYESYGDFDTDKIVQNAKRFKDIFSVLFLNFAMFTSISSCLICFLNVITAEIPPGEEIDMKLPYFSYVPFNYKASKVAFSIAIWYQFFPVFNYAYIIVGFDTLYTAILGYVSAQLDIIQGAFETIRPRCMVRLGLKLSQNILRDPPTLMDEMHKEMNKVVNHLQVLLDICRRLEEIFTNVILAQVMISLIVFCTCIFLVSNLPMMSLNFAAEMIYMIAIECQLLIYCVFGNKVTVSSGNISSSIYNGDWYSTSTSFKRSMLITMSRMQKPIYFTIGKFTPLTLSTFLTISRASYSFFAVLKNSDFSN</sequence>
<organism evidence="11">
    <name type="scientific">Anomala corpulenta</name>
    <dbReference type="NCBI Taxonomy" id="931571"/>
    <lineage>
        <taxon>Eukaryota</taxon>
        <taxon>Metazoa</taxon>
        <taxon>Ecdysozoa</taxon>
        <taxon>Arthropoda</taxon>
        <taxon>Hexapoda</taxon>
        <taxon>Insecta</taxon>
        <taxon>Pterygota</taxon>
        <taxon>Neoptera</taxon>
        <taxon>Endopterygota</taxon>
        <taxon>Coleoptera</taxon>
        <taxon>Polyphaga</taxon>
        <taxon>Scarabaeiformia</taxon>
        <taxon>Scarabaeidae</taxon>
        <taxon>Rutelinae</taxon>
        <taxon>Anomala</taxon>
    </lineage>
</organism>
<keyword evidence="8 10" id="KW-0675">Receptor</keyword>
<comment type="caution">
    <text evidence="10">Lacks conserved residue(s) required for the propagation of feature annotation.</text>
</comment>
<name>A0A0E3Y756_9SCAR</name>
<keyword evidence="4 10" id="KW-0812">Transmembrane</keyword>
<comment type="similarity">
    <text evidence="10">Belongs to the insect chemoreceptor superfamily. Heteromeric odorant receptor channel (TC 1.A.69) family.</text>
</comment>
<keyword evidence="5 10" id="KW-0552">Olfaction</keyword>
<feature type="transmembrane region" description="Helical" evidence="10">
    <location>
        <begin position="280"/>
        <end position="303"/>
    </location>
</feature>
<evidence type="ECO:0000256" key="4">
    <source>
        <dbReference type="ARBA" id="ARBA00022692"/>
    </source>
</evidence>
<evidence type="ECO:0000313" key="11">
    <source>
        <dbReference type="EMBL" id="AKC58549.1"/>
    </source>
</evidence>
<feature type="transmembrane region" description="Helical" evidence="10">
    <location>
        <begin position="33"/>
        <end position="56"/>
    </location>
</feature>
<evidence type="ECO:0000256" key="1">
    <source>
        <dbReference type="ARBA" id="ARBA00004651"/>
    </source>
</evidence>
<keyword evidence="7 10" id="KW-0472">Membrane</keyword>
<reference evidence="11" key="1">
    <citation type="journal article" date="2015" name="PLoS ONE">
        <title>Chemosensory Gene Families in Adult Antennae of Anomala corpulenta Motschulsky (Coleoptera: Scarabaeidae: Rutelinae).</title>
        <authorList>
            <person name="Li X."/>
            <person name="Ju Q."/>
            <person name="Jie W."/>
            <person name="Li F."/>
            <person name="Jiang X."/>
            <person name="Hu J."/>
            <person name="Qu M."/>
        </authorList>
    </citation>
    <scope>NUCLEOTIDE SEQUENCE</scope>
</reference>
<keyword evidence="9 10" id="KW-0807">Transducer</keyword>
<evidence type="ECO:0000256" key="9">
    <source>
        <dbReference type="ARBA" id="ARBA00023224"/>
    </source>
</evidence>
<feature type="transmembrane region" description="Helical" evidence="10">
    <location>
        <begin position="309"/>
        <end position="333"/>
    </location>
</feature>
<dbReference type="AlphaFoldDB" id="A0A0E3Y756"/>
<dbReference type="GO" id="GO:0007165">
    <property type="term" value="P:signal transduction"/>
    <property type="evidence" value="ECO:0007669"/>
    <property type="project" value="UniProtKB-KW"/>
</dbReference>
<dbReference type="GO" id="GO:0004984">
    <property type="term" value="F:olfactory receptor activity"/>
    <property type="evidence" value="ECO:0007669"/>
    <property type="project" value="InterPro"/>
</dbReference>
<keyword evidence="3 10" id="KW-0716">Sensory transduction</keyword>
<comment type="subcellular location">
    <subcellularLocation>
        <location evidence="1 10">Cell membrane</location>
        <topology evidence="1 10">Multi-pass membrane protein</topology>
    </subcellularLocation>
</comment>
<gene>
    <name evidence="11" type="primary">OR14</name>
</gene>
<dbReference type="EMBL" id="KM251668">
    <property type="protein sequence ID" value="AKC58549.1"/>
    <property type="molecule type" value="mRNA"/>
</dbReference>
<dbReference type="GO" id="GO:0005886">
    <property type="term" value="C:plasma membrane"/>
    <property type="evidence" value="ECO:0007669"/>
    <property type="project" value="UniProtKB-SubCell"/>
</dbReference>
<evidence type="ECO:0000256" key="7">
    <source>
        <dbReference type="ARBA" id="ARBA00023136"/>
    </source>
</evidence>
<proteinExistence type="evidence at transcript level"/>
<keyword evidence="2" id="KW-1003">Cell membrane</keyword>
<evidence type="ECO:0000256" key="8">
    <source>
        <dbReference type="ARBA" id="ARBA00023170"/>
    </source>
</evidence>
<evidence type="ECO:0000256" key="5">
    <source>
        <dbReference type="ARBA" id="ARBA00022725"/>
    </source>
</evidence>
<evidence type="ECO:0000256" key="3">
    <source>
        <dbReference type="ARBA" id="ARBA00022606"/>
    </source>
</evidence>
<evidence type="ECO:0000256" key="2">
    <source>
        <dbReference type="ARBA" id="ARBA00022475"/>
    </source>
</evidence>
<protein>
    <recommendedName>
        <fullName evidence="10">Odorant receptor</fullName>
    </recommendedName>
</protein>
<evidence type="ECO:0000256" key="10">
    <source>
        <dbReference type="RuleBase" id="RU351113"/>
    </source>
</evidence>
<accession>A0A0E3Y756</accession>